<protein>
    <submittedName>
        <fullName evidence="1">Uncharacterized protein</fullName>
    </submittedName>
</protein>
<sequence length="161" mass="18362">MRVRQNVLNAKVLDMACEMIIAQDEILRLCLNVLSDELKKQKYSLKICQDSEMAEYYVICQPQEKPCFSVVMGYFAGRFWSGVMYVESEKLENNASKLESLQEHFRAKNIAIDLNAEECVFVESSVITNLGFVEFKQKSLESLPKNLALCQKLNATLGDFA</sequence>
<reference evidence="2" key="1">
    <citation type="journal article" date="2014" name="Genome Announc.">
        <title>Draft genome sequences of six enterohepatic helicobacter species isolated from humans and one from rhesus macaques.</title>
        <authorList>
            <person name="Shen Z."/>
            <person name="Sheh A."/>
            <person name="Young S.K."/>
            <person name="Abouelliel A."/>
            <person name="Ward D.V."/>
            <person name="Earl A.M."/>
            <person name="Fox J.G."/>
        </authorList>
    </citation>
    <scope>NUCLEOTIDE SEQUENCE [LARGE SCALE GENOMIC DNA]</scope>
    <source>
        <strain evidence="2">CCUG 18818</strain>
    </source>
</reference>
<proteinExistence type="predicted"/>
<evidence type="ECO:0000313" key="1">
    <source>
        <dbReference type="EMBL" id="EFR47363.1"/>
    </source>
</evidence>
<dbReference type="EMBL" id="DS990393">
    <property type="protein sequence ID" value="EFR47363.1"/>
    <property type="molecule type" value="Genomic_DNA"/>
</dbReference>
<name>A0ABN0BCL1_9HELI</name>
<accession>A0ABN0BCL1</accession>
<evidence type="ECO:0000313" key="2">
    <source>
        <dbReference type="Proteomes" id="UP000005755"/>
    </source>
</evidence>
<keyword evidence="2" id="KW-1185">Reference proteome</keyword>
<gene>
    <name evidence="1" type="ORF">HCCG_01911</name>
</gene>
<dbReference type="Proteomes" id="UP000005755">
    <property type="component" value="Unassembled WGS sequence"/>
</dbReference>
<organism evidence="1 2">
    <name type="scientific">Helicobacter cinaedi CCUG 18818 = ATCC BAA-847</name>
    <dbReference type="NCBI Taxonomy" id="537971"/>
    <lineage>
        <taxon>Bacteria</taxon>
        <taxon>Pseudomonadati</taxon>
        <taxon>Campylobacterota</taxon>
        <taxon>Epsilonproteobacteria</taxon>
        <taxon>Campylobacterales</taxon>
        <taxon>Helicobacteraceae</taxon>
        <taxon>Helicobacter</taxon>
    </lineage>
</organism>